<sequence length="136" mass="14582">MKLNPNMLICDGGYLNNIAADVGYEECIVTLALRVGSRPNPVDTPLPLDESQAVASSFPFPPPPGPAKRKAESQLDLLSVKKRSKAEAVGCIGTELVEHQASTHPTSGQLALRSSSLKRSSAAVLKLCDQKRMRVE</sequence>
<name>A0AAD8Y7W4_9STRA</name>
<dbReference type="EMBL" id="JATAAI010000013">
    <property type="protein sequence ID" value="KAK1741233.1"/>
    <property type="molecule type" value="Genomic_DNA"/>
</dbReference>
<comment type="caution">
    <text evidence="1">The sequence shown here is derived from an EMBL/GenBank/DDBJ whole genome shotgun (WGS) entry which is preliminary data.</text>
</comment>
<proteinExistence type="predicted"/>
<reference evidence="1" key="1">
    <citation type="submission" date="2023-06" db="EMBL/GenBank/DDBJ databases">
        <title>Survivors Of The Sea: Transcriptome response of Skeletonema marinoi to long-term dormancy.</title>
        <authorList>
            <person name="Pinder M.I.M."/>
            <person name="Kourtchenko O."/>
            <person name="Robertson E.K."/>
            <person name="Larsson T."/>
            <person name="Maumus F."/>
            <person name="Osuna-Cruz C.M."/>
            <person name="Vancaester E."/>
            <person name="Stenow R."/>
            <person name="Vandepoele K."/>
            <person name="Ploug H."/>
            <person name="Bruchert V."/>
            <person name="Godhe A."/>
            <person name="Topel M."/>
        </authorList>
    </citation>
    <scope>NUCLEOTIDE SEQUENCE</scope>
    <source>
        <strain evidence="1">R05AC</strain>
    </source>
</reference>
<dbReference type="AlphaFoldDB" id="A0AAD8Y7W4"/>
<evidence type="ECO:0000313" key="2">
    <source>
        <dbReference type="Proteomes" id="UP001224775"/>
    </source>
</evidence>
<gene>
    <name evidence="1" type="ORF">QTG54_007711</name>
</gene>
<dbReference type="Proteomes" id="UP001224775">
    <property type="component" value="Unassembled WGS sequence"/>
</dbReference>
<organism evidence="1 2">
    <name type="scientific">Skeletonema marinoi</name>
    <dbReference type="NCBI Taxonomy" id="267567"/>
    <lineage>
        <taxon>Eukaryota</taxon>
        <taxon>Sar</taxon>
        <taxon>Stramenopiles</taxon>
        <taxon>Ochrophyta</taxon>
        <taxon>Bacillariophyta</taxon>
        <taxon>Coscinodiscophyceae</taxon>
        <taxon>Thalassiosirophycidae</taxon>
        <taxon>Thalassiosirales</taxon>
        <taxon>Skeletonemataceae</taxon>
        <taxon>Skeletonema</taxon>
        <taxon>Skeletonema marinoi-dohrnii complex</taxon>
    </lineage>
</organism>
<accession>A0AAD8Y7W4</accession>
<keyword evidence="2" id="KW-1185">Reference proteome</keyword>
<protein>
    <submittedName>
        <fullName evidence="1">Uncharacterized protein</fullName>
    </submittedName>
</protein>
<evidence type="ECO:0000313" key="1">
    <source>
        <dbReference type="EMBL" id="KAK1741233.1"/>
    </source>
</evidence>